<sequence length="138" mass="15242">MNKNNKNYNKKKVQDAEYFEEDEGPEALGEEVGKRGSKRGSESLEVEAALGEGCRKKPFSLIALSSAKESKEEPFLAAEEEEEEPDRLNGSGISGVTGLRTREGKSRILGDKISCLLRGEKVEFEKMGGNKGLMLRFL</sequence>
<feature type="region of interest" description="Disordered" evidence="1">
    <location>
        <begin position="1"/>
        <end position="42"/>
    </location>
</feature>
<reference evidence="3" key="1">
    <citation type="journal article" date="2018" name="Nat. Plants">
        <title>Whole-genome landscape of Medicago truncatula symbiotic genes.</title>
        <authorList>
            <person name="Pecrix Y."/>
            <person name="Staton S.E."/>
            <person name="Sallet E."/>
            <person name="Lelandais-Briere C."/>
            <person name="Moreau S."/>
            <person name="Carrere S."/>
            <person name="Blein T."/>
            <person name="Jardinaud M.F."/>
            <person name="Latrasse D."/>
            <person name="Zouine M."/>
            <person name="Zahm M."/>
            <person name="Kreplak J."/>
            <person name="Mayjonade B."/>
            <person name="Satge C."/>
            <person name="Perez M."/>
            <person name="Cauet S."/>
            <person name="Marande W."/>
            <person name="Chantry-Darmon C."/>
            <person name="Lopez-Roques C."/>
            <person name="Bouchez O."/>
            <person name="Berard A."/>
            <person name="Debelle F."/>
            <person name="Munos S."/>
            <person name="Bendahmane A."/>
            <person name="Berges H."/>
            <person name="Niebel A."/>
            <person name="Buitink J."/>
            <person name="Frugier F."/>
            <person name="Benhamed M."/>
            <person name="Crespi M."/>
            <person name="Gouzy J."/>
            <person name="Gamas P."/>
        </authorList>
    </citation>
    <scope>NUCLEOTIDE SEQUENCE [LARGE SCALE GENOMIC DNA]</scope>
    <source>
        <strain evidence="3">cv. Jemalong A17</strain>
    </source>
</reference>
<dbReference type="EMBL" id="PSQE01000002">
    <property type="protein sequence ID" value="RHN71949.1"/>
    <property type="molecule type" value="Genomic_DNA"/>
</dbReference>
<dbReference type="Proteomes" id="UP000265566">
    <property type="component" value="Chromosome 2"/>
</dbReference>
<evidence type="ECO:0000256" key="1">
    <source>
        <dbReference type="SAM" id="MobiDB-lite"/>
    </source>
</evidence>
<feature type="compositionally biased region" description="Acidic residues" evidence="1">
    <location>
        <begin position="17"/>
        <end position="29"/>
    </location>
</feature>
<gene>
    <name evidence="2" type="ORF">MtrunA17_Chr2g0282371</name>
</gene>
<evidence type="ECO:0000313" key="3">
    <source>
        <dbReference type="Proteomes" id="UP000265566"/>
    </source>
</evidence>
<organism evidence="2 3">
    <name type="scientific">Medicago truncatula</name>
    <name type="common">Barrel medic</name>
    <name type="synonym">Medicago tribuloides</name>
    <dbReference type="NCBI Taxonomy" id="3880"/>
    <lineage>
        <taxon>Eukaryota</taxon>
        <taxon>Viridiplantae</taxon>
        <taxon>Streptophyta</taxon>
        <taxon>Embryophyta</taxon>
        <taxon>Tracheophyta</taxon>
        <taxon>Spermatophyta</taxon>
        <taxon>Magnoliopsida</taxon>
        <taxon>eudicotyledons</taxon>
        <taxon>Gunneridae</taxon>
        <taxon>Pentapetalae</taxon>
        <taxon>rosids</taxon>
        <taxon>fabids</taxon>
        <taxon>Fabales</taxon>
        <taxon>Fabaceae</taxon>
        <taxon>Papilionoideae</taxon>
        <taxon>50 kb inversion clade</taxon>
        <taxon>NPAAA clade</taxon>
        <taxon>Hologalegina</taxon>
        <taxon>IRL clade</taxon>
        <taxon>Trifolieae</taxon>
        <taxon>Medicago</taxon>
    </lineage>
</organism>
<feature type="compositionally biased region" description="Basic and acidic residues" evidence="1">
    <location>
        <begin position="31"/>
        <end position="42"/>
    </location>
</feature>
<feature type="region of interest" description="Disordered" evidence="1">
    <location>
        <begin position="68"/>
        <end position="98"/>
    </location>
</feature>
<name>A0A396J1R2_MEDTR</name>
<comment type="caution">
    <text evidence="2">The sequence shown here is derived from an EMBL/GenBank/DDBJ whole genome shotgun (WGS) entry which is preliminary data.</text>
</comment>
<protein>
    <submittedName>
        <fullName evidence="2">Uncharacterized protein</fullName>
    </submittedName>
</protein>
<accession>A0A396J1R2</accession>
<dbReference type="AlphaFoldDB" id="A0A396J1R2"/>
<evidence type="ECO:0000313" key="2">
    <source>
        <dbReference type="EMBL" id="RHN71949.1"/>
    </source>
</evidence>
<dbReference type="Gramene" id="rna7610">
    <property type="protein sequence ID" value="RHN71949.1"/>
    <property type="gene ID" value="gene7610"/>
</dbReference>
<proteinExistence type="predicted"/>